<dbReference type="PANTHER" id="PTHR24202">
    <property type="entry name" value="E3 UBIQUITIN-PROTEIN LIGASE MIB2"/>
    <property type="match status" value="1"/>
</dbReference>
<feature type="repeat" description="ANK" evidence="9">
    <location>
        <begin position="824"/>
        <end position="856"/>
    </location>
</feature>
<dbReference type="PROSITE" id="PS50088">
    <property type="entry name" value="ANK_REPEAT"/>
    <property type="match status" value="4"/>
</dbReference>
<evidence type="ECO:0000256" key="4">
    <source>
        <dbReference type="ARBA" id="ARBA00022723"/>
    </source>
</evidence>
<dbReference type="Proteomes" id="UP000683360">
    <property type="component" value="Unassembled WGS sequence"/>
</dbReference>
<feature type="repeat" description="ANK" evidence="9">
    <location>
        <begin position="688"/>
        <end position="720"/>
    </location>
</feature>
<evidence type="ECO:0000256" key="1">
    <source>
        <dbReference type="ARBA" id="ARBA00000900"/>
    </source>
</evidence>
<dbReference type="SUPFAM" id="SSF56399">
    <property type="entry name" value="ADP-ribosylation"/>
    <property type="match status" value="1"/>
</dbReference>
<dbReference type="EMBL" id="CAJPWZ010002200">
    <property type="protein sequence ID" value="CAG2233198.1"/>
    <property type="molecule type" value="Genomic_DNA"/>
</dbReference>
<evidence type="ECO:0000259" key="11">
    <source>
        <dbReference type="PROSITE" id="PS51059"/>
    </source>
</evidence>
<sequence>MNSYSKFPAWHKINDEHIRNYQDSMDVPIELLTDRINSDNVDVDTVNTEIESILHAAADSVIPKCVFNPYTKPYWTPDVKKAHQTERSMRKRWLADGRPRGMSHESYKHYKKAKYEFRNVQNAAYEQYIQKCYNDINEAAECDIRLFWKLVKRCKPSTSRIYPEIIHNGDTCNDPESIANAFMDYFSNICTTDNTDTFDTSKKQFIDSAYSEILNTCCNSNENLPGGVIKESEVRDIVKSLMRKKASGHDKIQNEHLIYGGEVLIRCLTSFFNLIVKKGRVPYDWKFGLLVPLFKGNNKPKTSPDSYRPITLLPCVSKRTKTGFRVVRGPDWNNKRQDNGEGFLGTIVYVPKEGSDDKKVTIVWDSGRHLRYRAGLDGKYDLRVIDSAPAGGESDIGVINEIITWGTDGYRGGVTVVWKSDGSVKNYRVGAEGCIDLMFVNRRDTNTEETITVIIYPLSCLRETGTITSFMYDGKSARLQYEDSRTWLVNRMALFRKHTFSQGDPVKIHKDYKVVKELQKGHGGWNDEMKHALGKNGHIVRLDNEDDIMVQIENKNWIFNPTCITPMEGDRLTKQAIAACTDNDNDDSGDTDDSDDDNYTEVSENLADFSMICYTRVQTSTDINVSLVDAASKGDLETIRRLVNRYPNKIDVPFEDQTALQVACYEGKYDTVVFLVQHGASVNIQNKAGDTALHLAAYGNESGIMNHLADNGANVNISNAKQQTALHITVNKSNWKGSKVLIDKGADPSLQDAKKDTVMHFVVSQNDCPHDTLKSILRSKKAKISAVNGNGCSILTFAVMKNNKYVVDLIVRLNRKCTSDKMRDGQTALHLAAANNEVEISHCLITVECSVNAQDNSGDTALHILQTQKSSSMMRKRRGADDNQVLCFLLENGADVLIENMNGKTPIDLTKDETEKLLIKTLAKKVIRKSFARTKSGFTFPADWDDMDMMDEKTILRVNIEPSKTELMKQQWNDVQQMFDNTLPQARIVSIQRIQNKFNWEMYQVKKKKLEKQYGIGCANEQNLFHGTLPDKVDLILEHNLDCRLAGTEVGSLGRGTYFAKEAKYSDEYVQSDSKGHKFMFVYSVLAGKTCCGKDKYVKLPPQDTNNPKLLFDSCVDNIAKPRIYCVFENTQYCSRYLIEYT</sequence>
<dbReference type="Gene3D" id="3.90.228.10">
    <property type="match status" value="1"/>
</dbReference>
<keyword evidence="14" id="KW-1185">Reference proteome</keyword>
<dbReference type="GO" id="GO:0003950">
    <property type="term" value="F:NAD+ poly-ADP-ribosyltransferase activity"/>
    <property type="evidence" value="ECO:0007669"/>
    <property type="project" value="UniProtKB-UniRule"/>
</dbReference>
<dbReference type="PROSITE" id="PS51059">
    <property type="entry name" value="PARP_CATALYTIC"/>
    <property type="match status" value="1"/>
</dbReference>
<gene>
    <name evidence="13" type="ORF">MEDL_45782</name>
</gene>
<keyword evidence="4" id="KW-0479">Metal-binding</keyword>
<dbReference type="Gene3D" id="2.30.30.40">
    <property type="entry name" value="SH3 Domains"/>
    <property type="match status" value="1"/>
</dbReference>
<dbReference type="Pfam" id="PF06701">
    <property type="entry name" value="MIB_HERC2"/>
    <property type="match status" value="2"/>
</dbReference>
<feature type="repeat" description="ANK" evidence="9">
    <location>
        <begin position="655"/>
        <end position="687"/>
    </location>
</feature>
<keyword evidence="6" id="KW-0863">Zinc-finger</keyword>
<evidence type="ECO:0000259" key="12">
    <source>
        <dbReference type="PROSITE" id="PS51416"/>
    </source>
</evidence>
<evidence type="ECO:0000256" key="8">
    <source>
        <dbReference type="ARBA" id="ARBA00022833"/>
    </source>
</evidence>
<keyword evidence="5" id="KW-0677">Repeat</keyword>
<accession>A0A8S3TRX1</accession>
<dbReference type="Pfam" id="PF18346">
    <property type="entry name" value="SH3_15"/>
    <property type="match status" value="1"/>
</dbReference>
<keyword evidence="7" id="KW-0833">Ubl conjugation pathway</keyword>
<dbReference type="EC" id="2.4.2.-" evidence="10"/>
<dbReference type="SUPFAM" id="SSF159034">
    <property type="entry name" value="Mib/herc2 domain-like"/>
    <property type="match status" value="2"/>
</dbReference>
<evidence type="ECO:0000256" key="7">
    <source>
        <dbReference type="ARBA" id="ARBA00022786"/>
    </source>
</evidence>
<dbReference type="GO" id="GO:0016567">
    <property type="term" value="P:protein ubiquitination"/>
    <property type="evidence" value="ECO:0007669"/>
    <property type="project" value="InterPro"/>
</dbReference>
<dbReference type="AlphaFoldDB" id="A0A8S3TRX1"/>
<dbReference type="InterPro" id="IPR002110">
    <property type="entry name" value="Ankyrin_rpt"/>
</dbReference>
<dbReference type="InterPro" id="IPR012317">
    <property type="entry name" value="Poly(ADP-ribose)pol_cat_dom"/>
</dbReference>
<dbReference type="OrthoDB" id="6133115at2759"/>
<dbReference type="PANTHER" id="PTHR24202:SF4">
    <property type="entry name" value="E3 UBIQUITIN-PROTEIN LIGASE MIB2-RELATED"/>
    <property type="match status" value="1"/>
</dbReference>
<keyword evidence="10" id="KW-0520">NAD</keyword>
<dbReference type="SUPFAM" id="SSF48403">
    <property type="entry name" value="Ankyrin repeat"/>
    <property type="match status" value="1"/>
</dbReference>
<dbReference type="SMART" id="SM00248">
    <property type="entry name" value="ANK"/>
    <property type="match status" value="7"/>
</dbReference>
<evidence type="ECO:0000256" key="10">
    <source>
        <dbReference type="RuleBase" id="RU362114"/>
    </source>
</evidence>
<dbReference type="InterPro" id="IPR037252">
    <property type="entry name" value="Mib_Herc2_sf"/>
</dbReference>
<protein>
    <recommendedName>
        <fullName evidence="10">Poly [ADP-ribose] polymerase</fullName>
        <shortName evidence="10">PARP</shortName>
        <ecNumber evidence="10">2.4.2.-</ecNumber>
    </recommendedName>
</protein>
<evidence type="ECO:0000313" key="13">
    <source>
        <dbReference type="EMBL" id="CAG2233198.1"/>
    </source>
</evidence>
<feature type="domain" description="MIB/HERC2" evidence="12">
    <location>
        <begin position="312"/>
        <end position="388"/>
    </location>
</feature>
<dbReference type="PRINTS" id="PR01415">
    <property type="entry name" value="ANKYRIN"/>
</dbReference>
<dbReference type="GO" id="GO:0008270">
    <property type="term" value="F:zinc ion binding"/>
    <property type="evidence" value="ECO:0007669"/>
    <property type="project" value="UniProtKB-KW"/>
</dbReference>
<proteinExistence type="predicted"/>
<keyword evidence="8" id="KW-0862">Zinc</keyword>
<evidence type="ECO:0000256" key="3">
    <source>
        <dbReference type="ARBA" id="ARBA00022679"/>
    </source>
</evidence>
<keyword evidence="10" id="KW-0328">Glycosyltransferase</keyword>
<dbReference type="InterPro" id="IPR040847">
    <property type="entry name" value="SH3_15"/>
</dbReference>
<dbReference type="GO" id="GO:0005737">
    <property type="term" value="C:cytoplasm"/>
    <property type="evidence" value="ECO:0007669"/>
    <property type="project" value="TreeGrafter"/>
</dbReference>
<dbReference type="Pfam" id="PF00644">
    <property type="entry name" value="PARP"/>
    <property type="match status" value="1"/>
</dbReference>
<comment type="caution">
    <text evidence="13">The sequence shown here is derived from an EMBL/GenBank/DDBJ whole genome shotgun (WGS) entry which is preliminary data.</text>
</comment>
<evidence type="ECO:0000256" key="5">
    <source>
        <dbReference type="ARBA" id="ARBA00022737"/>
    </source>
</evidence>
<dbReference type="Gene3D" id="1.25.40.20">
    <property type="entry name" value="Ankyrin repeat-containing domain"/>
    <property type="match status" value="2"/>
</dbReference>
<evidence type="ECO:0000256" key="2">
    <source>
        <dbReference type="ARBA" id="ARBA00004906"/>
    </source>
</evidence>
<feature type="domain" description="PARP catalytic" evidence="11">
    <location>
        <begin position="949"/>
        <end position="1142"/>
    </location>
</feature>
<evidence type="ECO:0000256" key="9">
    <source>
        <dbReference type="PROSITE-ProRule" id="PRU00023"/>
    </source>
</evidence>
<evidence type="ECO:0000256" key="6">
    <source>
        <dbReference type="ARBA" id="ARBA00022771"/>
    </source>
</evidence>
<dbReference type="PROSITE" id="PS51416">
    <property type="entry name" value="MIB_HERC2"/>
    <property type="match status" value="1"/>
</dbReference>
<dbReference type="InterPro" id="IPR010606">
    <property type="entry name" value="Mib_Herc2"/>
</dbReference>
<dbReference type="PROSITE" id="PS50297">
    <property type="entry name" value="ANK_REP_REGION"/>
    <property type="match status" value="3"/>
</dbReference>
<feature type="repeat" description="ANK" evidence="9">
    <location>
        <begin position="721"/>
        <end position="753"/>
    </location>
</feature>
<comment type="pathway">
    <text evidence="2">Protein modification; protein ubiquitination.</text>
</comment>
<evidence type="ECO:0000313" key="14">
    <source>
        <dbReference type="Proteomes" id="UP000683360"/>
    </source>
</evidence>
<keyword evidence="13" id="KW-0012">Acyltransferase</keyword>
<name>A0A8S3TRX1_MYTED</name>
<reference evidence="13" key="1">
    <citation type="submission" date="2021-03" db="EMBL/GenBank/DDBJ databases">
        <authorList>
            <person name="Bekaert M."/>
        </authorList>
    </citation>
    <scope>NUCLEOTIDE SEQUENCE</scope>
</reference>
<organism evidence="13 14">
    <name type="scientific">Mytilus edulis</name>
    <name type="common">Blue mussel</name>
    <dbReference type="NCBI Taxonomy" id="6550"/>
    <lineage>
        <taxon>Eukaryota</taxon>
        <taxon>Metazoa</taxon>
        <taxon>Spiralia</taxon>
        <taxon>Lophotrochozoa</taxon>
        <taxon>Mollusca</taxon>
        <taxon>Bivalvia</taxon>
        <taxon>Autobranchia</taxon>
        <taxon>Pteriomorphia</taxon>
        <taxon>Mytilida</taxon>
        <taxon>Mytiloidea</taxon>
        <taxon>Mytilidae</taxon>
        <taxon>Mytilinae</taxon>
        <taxon>Mytilus</taxon>
    </lineage>
</organism>
<dbReference type="GO" id="GO:0061630">
    <property type="term" value="F:ubiquitin protein ligase activity"/>
    <property type="evidence" value="ECO:0007669"/>
    <property type="project" value="UniProtKB-EC"/>
</dbReference>
<comment type="catalytic activity">
    <reaction evidence="1">
        <text>S-ubiquitinyl-[E2 ubiquitin-conjugating enzyme]-L-cysteine + [acceptor protein]-L-lysine = [E2 ubiquitin-conjugating enzyme]-L-cysteine + N(6)-ubiquitinyl-[acceptor protein]-L-lysine.</text>
        <dbReference type="EC" id="2.3.2.27"/>
    </reaction>
</comment>
<dbReference type="InterPro" id="IPR036770">
    <property type="entry name" value="Ankyrin_rpt-contain_sf"/>
</dbReference>
<keyword evidence="9" id="KW-0040">ANK repeat</keyword>
<keyword evidence="3 10" id="KW-0808">Transferase</keyword>
<dbReference type="Pfam" id="PF12796">
    <property type="entry name" value="Ank_2"/>
    <property type="match status" value="2"/>
</dbReference>